<reference evidence="1 2" key="1">
    <citation type="submission" date="2016-02" db="EMBL/GenBank/DDBJ databases">
        <title>Anaerosporomusa subterraneum gen. nov., sp. nov., a spore-forming obligate anaerobe isolated from saprolite.</title>
        <authorList>
            <person name="Choi J.K."/>
            <person name="Shah M."/>
            <person name="Yee N."/>
        </authorList>
    </citation>
    <scope>NUCLEOTIDE SEQUENCE [LARGE SCALE GENOMIC DNA]</scope>
    <source>
        <strain evidence="1 2">RU4</strain>
    </source>
</reference>
<dbReference type="OrthoDB" id="3034763at2"/>
<comment type="caution">
    <text evidence="1">The sequence shown here is derived from an EMBL/GenBank/DDBJ whole genome shotgun (WGS) entry which is preliminary data.</text>
</comment>
<evidence type="ECO:0000313" key="2">
    <source>
        <dbReference type="Proteomes" id="UP000076268"/>
    </source>
</evidence>
<keyword evidence="2" id="KW-1185">Reference proteome</keyword>
<evidence type="ECO:0000313" key="1">
    <source>
        <dbReference type="EMBL" id="KYZ77795.1"/>
    </source>
</evidence>
<dbReference type="STRING" id="1794912.AXX12_17170"/>
<accession>A0A154BVA7</accession>
<proteinExistence type="predicted"/>
<gene>
    <name evidence="1" type="ORF">AXX12_17170</name>
</gene>
<name>A0A154BVA7_ANASB</name>
<protein>
    <submittedName>
        <fullName evidence="1">Uncharacterized protein</fullName>
    </submittedName>
</protein>
<dbReference type="EMBL" id="LSGP01000006">
    <property type="protein sequence ID" value="KYZ77795.1"/>
    <property type="molecule type" value="Genomic_DNA"/>
</dbReference>
<sequence>MQNKYQVAIHFGKSFGRIEYDPAAKTATVILDNPIKRKEVEDYLKQPRIMPHARATLLDLEHLEIKPLDSLETLKLALTNLWETTGVLVDWSRPADDTFRV</sequence>
<dbReference type="Proteomes" id="UP000076268">
    <property type="component" value="Unassembled WGS sequence"/>
</dbReference>
<organism evidence="1 2">
    <name type="scientific">Anaerosporomusa subterranea</name>
    <dbReference type="NCBI Taxonomy" id="1794912"/>
    <lineage>
        <taxon>Bacteria</taxon>
        <taxon>Bacillati</taxon>
        <taxon>Bacillota</taxon>
        <taxon>Negativicutes</taxon>
        <taxon>Acetonemataceae</taxon>
        <taxon>Anaerosporomusa</taxon>
    </lineage>
</organism>
<dbReference type="AlphaFoldDB" id="A0A154BVA7"/>
<dbReference type="RefSeq" id="WP_066237598.1">
    <property type="nucleotide sequence ID" value="NZ_LSGP01000006.1"/>
</dbReference>